<comment type="caution">
    <text evidence="1">The sequence shown here is derived from an EMBL/GenBank/DDBJ whole genome shotgun (WGS) entry which is preliminary data.</text>
</comment>
<name>A0ACC5U8X1_9FLAO</name>
<protein>
    <submittedName>
        <fullName evidence="1">T9SS type A sorting domain-containing protein</fullName>
    </submittedName>
</protein>
<reference evidence="1" key="1">
    <citation type="submission" date="2021-05" db="EMBL/GenBank/DDBJ databases">
        <title>Draft genomes of bacteria isolated from model marine particles.</title>
        <authorList>
            <person name="Datta M.S."/>
            <person name="Schwartzman J.A."/>
            <person name="Enke T.N."/>
            <person name="Saavedra J."/>
            <person name="Cermak N."/>
            <person name="Cordero O.X."/>
        </authorList>
    </citation>
    <scope>NUCLEOTIDE SEQUENCE</scope>
    <source>
        <strain evidence="1">I2M19</strain>
    </source>
</reference>
<proteinExistence type="predicted"/>
<evidence type="ECO:0000313" key="2">
    <source>
        <dbReference type="Proteomes" id="UP001647509"/>
    </source>
</evidence>
<evidence type="ECO:0000313" key="1">
    <source>
        <dbReference type="EMBL" id="MBU2950747.1"/>
    </source>
</evidence>
<dbReference type="Proteomes" id="UP001647509">
    <property type="component" value="Unassembled WGS sequence"/>
</dbReference>
<keyword evidence="2" id="KW-1185">Reference proteome</keyword>
<organism evidence="1 2">
    <name type="scientific">Pseudotamlana agarivorans</name>
    <dbReference type="NCBI Taxonomy" id="481183"/>
    <lineage>
        <taxon>Bacteria</taxon>
        <taxon>Pseudomonadati</taxon>
        <taxon>Bacteroidota</taxon>
        <taxon>Flavobacteriia</taxon>
        <taxon>Flavobacteriales</taxon>
        <taxon>Flavobacteriaceae</taxon>
        <taxon>Pseudotamlana</taxon>
    </lineage>
</organism>
<gene>
    <name evidence="1" type="ORF">KO493_08565</name>
</gene>
<dbReference type="EMBL" id="JAHKPD010000012">
    <property type="protein sequence ID" value="MBU2950747.1"/>
    <property type="molecule type" value="Genomic_DNA"/>
</dbReference>
<accession>A0ACC5U8X1</accession>
<sequence length="113" mass="12865">MKKNYIFFLFITFSLFFALPTEAQNKGKLASAEESIEGLTIYPNPVNDQTTHINIASAINAPKFIDIYNVLGKRLFSKKLIGKELNISQLQKGIYILKITENNLSETRKLVIR</sequence>